<dbReference type="InterPro" id="IPR029004">
    <property type="entry name" value="Ribosomal_eL28/Mak16"/>
</dbReference>
<evidence type="ECO:0000256" key="4">
    <source>
        <dbReference type="SAM" id="MobiDB-lite"/>
    </source>
</evidence>
<keyword evidence="2" id="KW-0689">Ribosomal protein</keyword>
<feature type="region of interest" description="Disordered" evidence="4">
    <location>
        <begin position="1"/>
        <end position="24"/>
    </location>
</feature>
<reference evidence="6 7" key="2">
    <citation type="journal article" date="2018" name="Hortic Res">
        <title>Improved Brassica rapa reference genome by single-molecule sequencing and chromosome conformation capture technologies.</title>
        <authorList>
            <person name="Zhang L."/>
            <person name="Cai X."/>
            <person name="Wu J."/>
            <person name="Liu M."/>
            <person name="Grob S."/>
            <person name="Cheng F."/>
            <person name="Liang J."/>
            <person name="Cai C."/>
            <person name="Liu Z."/>
            <person name="Liu B."/>
            <person name="Wang F."/>
            <person name="Li S."/>
            <person name="Liu F."/>
            <person name="Li X."/>
            <person name="Cheng L."/>
            <person name="Yang W."/>
            <person name="Li M.H."/>
            <person name="Grossniklaus U."/>
            <person name="Zheng H."/>
            <person name="Wang X."/>
        </authorList>
    </citation>
    <scope>NUCLEOTIDE SEQUENCE [LARGE SCALE GENOMIC DNA]</scope>
    <source>
        <strain evidence="6 7">cv. Chiifu-401-42</strain>
    </source>
</reference>
<dbReference type="Pfam" id="PF01778">
    <property type="entry name" value="Ribosomal_L28e"/>
    <property type="match status" value="1"/>
</dbReference>
<accession>M4CBG8</accession>
<dbReference type="HOGENOM" id="CLU_2064803_0_0_1"/>
<evidence type="ECO:0000313" key="6">
    <source>
        <dbReference type="EnsemblPlants" id="Bra001548.1-P"/>
    </source>
</evidence>
<dbReference type="Gene3D" id="3.30.390.110">
    <property type="match status" value="1"/>
</dbReference>
<name>M4CBG8_BRACM</name>
<dbReference type="PANTHER" id="PTHR10544">
    <property type="entry name" value="60S RIBOSOMAL PROTEIN L28"/>
    <property type="match status" value="1"/>
</dbReference>
<dbReference type="GO" id="GO:1990904">
    <property type="term" value="C:ribonucleoprotein complex"/>
    <property type="evidence" value="ECO:0007669"/>
    <property type="project" value="UniProtKB-KW"/>
</dbReference>
<dbReference type="eggNOG" id="KOG3412">
    <property type="taxonomic scope" value="Eukaryota"/>
</dbReference>
<dbReference type="Proteomes" id="UP000011750">
    <property type="component" value="Chromosome A03"/>
</dbReference>
<keyword evidence="3" id="KW-0687">Ribonucleoprotein</keyword>
<dbReference type="AlphaFoldDB" id="M4CBG8"/>
<proteinExistence type="inferred from homology"/>
<comment type="similarity">
    <text evidence="1">Belongs to the eukaryotic ribosomal protein eL28 family.</text>
</comment>
<organism evidence="6 7">
    <name type="scientific">Brassica campestris</name>
    <name type="common">Field mustard</name>
    <dbReference type="NCBI Taxonomy" id="3711"/>
    <lineage>
        <taxon>Eukaryota</taxon>
        <taxon>Viridiplantae</taxon>
        <taxon>Streptophyta</taxon>
        <taxon>Embryophyta</taxon>
        <taxon>Tracheophyta</taxon>
        <taxon>Spermatophyta</taxon>
        <taxon>Magnoliopsida</taxon>
        <taxon>eudicotyledons</taxon>
        <taxon>Gunneridae</taxon>
        <taxon>Pentapetalae</taxon>
        <taxon>rosids</taxon>
        <taxon>malvids</taxon>
        <taxon>Brassicales</taxon>
        <taxon>Brassicaceae</taxon>
        <taxon>Brassiceae</taxon>
        <taxon>Brassica</taxon>
    </lineage>
</organism>
<evidence type="ECO:0000256" key="3">
    <source>
        <dbReference type="ARBA" id="ARBA00023274"/>
    </source>
</evidence>
<dbReference type="STRING" id="51351.M4CBG8"/>
<dbReference type="GO" id="GO:0005840">
    <property type="term" value="C:ribosome"/>
    <property type="evidence" value="ECO:0007669"/>
    <property type="project" value="UniProtKB-KW"/>
</dbReference>
<dbReference type="GO" id="GO:0003735">
    <property type="term" value="F:structural constituent of ribosome"/>
    <property type="evidence" value="ECO:0007669"/>
    <property type="project" value="InterPro"/>
</dbReference>
<dbReference type="InterPro" id="IPR002672">
    <property type="entry name" value="Ribosomal_eL28"/>
</dbReference>
<sequence length="119" mass="13096">MRAKKRVCTEQSGGDGEDSNDLSPLDTNLSCFTNTPILLYQGTSLLLSSIPPLSSSSTCEEIEMATVPGQLVWEIVKRNNCFLVKQFGRGNAKVQFSKESNNLCNLNSYKHSNDIYSGL</sequence>
<evidence type="ECO:0000313" key="7">
    <source>
        <dbReference type="Proteomes" id="UP000011750"/>
    </source>
</evidence>
<feature type="domain" description="Ribosomal eL28/Mak16" evidence="5">
    <location>
        <begin position="71"/>
        <end position="112"/>
    </location>
</feature>
<dbReference type="Gramene" id="Bra001548.1">
    <property type="protein sequence ID" value="Bra001548.1-P"/>
    <property type="gene ID" value="Bra001548"/>
</dbReference>
<evidence type="ECO:0000259" key="5">
    <source>
        <dbReference type="Pfam" id="PF01778"/>
    </source>
</evidence>
<evidence type="ECO:0000256" key="1">
    <source>
        <dbReference type="ARBA" id="ARBA00007926"/>
    </source>
</evidence>
<reference evidence="6" key="3">
    <citation type="submission" date="2023-03" db="UniProtKB">
        <authorList>
            <consortium name="EnsemblPlants"/>
        </authorList>
    </citation>
    <scope>IDENTIFICATION</scope>
    <source>
        <strain evidence="6">cv. Chiifu-401-42</strain>
    </source>
</reference>
<dbReference type="InParanoid" id="M4CBG8"/>
<protein>
    <recommendedName>
        <fullName evidence="5">Ribosomal eL28/Mak16 domain-containing protein</fullName>
    </recommendedName>
</protein>
<reference evidence="6 7" key="1">
    <citation type="journal article" date="2011" name="Nat. Genet.">
        <title>The genome of the mesopolyploid crop species Brassica rapa.</title>
        <authorList>
            <consortium name="Brassica rapa Genome Sequencing Project Consortium"/>
            <person name="Wang X."/>
            <person name="Wang H."/>
            <person name="Wang J."/>
            <person name="Sun R."/>
            <person name="Wu J."/>
            <person name="Liu S."/>
            <person name="Bai Y."/>
            <person name="Mun J.H."/>
            <person name="Bancroft I."/>
            <person name="Cheng F."/>
            <person name="Huang S."/>
            <person name="Li X."/>
            <person name="Hua W."/>
            <person name="Wang J."/>
            <person name="Wang X."/>
            <person name="Freeling M."/>
            <person name="Pires J.C."/>
            <person name="Paterson A.H."/>
            <person name="Chalhoub B."/>
            <person name="Wang B."/>
            <person name="Hayward A."/>
            <person name="Sharpe A.G."/>
            <person name="Park B.S."/>
            <person name="Weisshaar B."/>
            <person name="Liu B."/>
            <person name="Li B."/>
            <person name="Liu B."/>
            <person name="Tong C."/>
            <person name="Song C."/>
            <person name="Duran C."/>
            <person name="Peng C."/>
            <person name="Geng C."/>
            <person name="Koh C."/>
            <person name="Lin C."/>
            <person name="Edwards D."/>
            <person name="Mu D."/>
            <person name="Shen D."/>
            <person name="Soumpourou E."/>
            <person name="Li F."/>
            <person name="Fraser F."/>
            <person name="Conant G."/>
            <person name="Lassalle G."/>
            <person name="King G.J."/>
            <person name="Bonnema G."/>
            <person name="Tang H."/>
            <person name="Wang H."/>
            <person name="Belcram H."/>
            <person name="Zhou H."/>
            <person name="Hirakawa H."/>
            <person name="Abe H."/>
            <person name="Guo H."/>
            <person name="Wang H."/>
            <person name="Jin H."/>
            <person name="Parkin I.A."/>
            <person name="Batley J."/>
            <person name="Kim J.S."/>
            <person name="Just J."/>
            <person name="Li J."/>
            <person name="Xu J."/>
            <person name="Deng J."/>
            <person name="Kim J.A."/>
            <person name="Li J."/>
            <person name="Yu J."/>
            <person name="Meng J."/>
            <person name="Wang J."/>
            <person name="Min J."/>
            <person name="Poulain J."/>
            <person name="Wang J."/>
            <person name="Hatakeyama K."/>
            <person name="Wu K."/>
            <person name="Wang L."/>
            <person name="Fang L."/>
            <person name="Trick M."/>
            <person name="Links M.G."/>
            <person name="Zhao M."/>
            <person name="Jin M."/>
            <person name="Ramchiary N."/>
            <person name="Drou N."/>
            <person name="Berkman P.J."/>
            <person name="Cai Q."/>
            <person name="Huang Q."/>
            <person name="Li R."/>
            <person name="Tabata S."/>
            <person name="Cheng S."/>
            <person name="Zhang S."/>
            <person name="Zhang S."/>
            <person name="Huang S."/>
            <person name="Sato S."/>
            <person name="Sun S."/>
            <person name="Kwon S.J."/>
            <person name="Choi S.R."/>
            <person name="Lee T.H."/>
            <person name="Fan W."/>
            <person name="Zhao X."/>
            <person name="Tan X."/>
            <person name="Xu X."/>
            <person name="Wang Y."/>
            <person name="Qiu Y."/>
            <person name="Yin Y."/>
            <person name="Li Y."/>
            <person name="Du Y."/>
            <person name="Liao Y."/>
            <person name="Lim Y."/>
            <person name="Narusaka Y."/>
            <person name="Wang Y."/>
            <person name="Wang Z."/>
            <person name="Li Z."/>
            <person name="Wang Z."/>
            <person name="Xiong Z."/>
            <person name="Zhang Z."/>
        </authorList>
    </citation>
    <scope>NUCLEOTIDE SEQUENCE [LARGE SCALE GENOMIC DNA]</scope>
    <source>
        <strain evidence="6 7">cv. Chiifu-401-42</strain>
    </source>
</reference>
<dbReference type="GO" id="GO:0006412">
    <property type="term" value="P:translation"/>
    <property type="evidence" value="ECO:0007669"/>
    <property type="project" value="InterPro"/>
</dbReference>
<evidence type="ECO:0000256" key="2">
    <source>
        <dbReference type="ARBA" id="ARBA00022980"/>
    </source>
</evidence>
<keyword evidence="7" id="KW-1185">Reference proteome</keyword>
<dbReference type="EnsemblPlants" id="Bra001548.1">
    <property type="protein sequence ID" value="Bra001548.1-P"/>
    <property type="gene ID" value="Bra001548"/>
</dbReference>